<feature type="transmembrane region" description="Helical" evidence="7">
    <location>
        <begin position="6"/>
        <end position="24"/>
    </location>
</feature>
<dbReference type="RefSeq" id="WP_116693800.1">
    <property type="nucleotide sequence ID" value="NZ_QEHR01000003.1"/>
</dbReference>
<dbReference type="InterPro" id="IPR035952">
    <property type="entry name" value="Rhomboid-like_sf"/>
</dbReference>
<feature type="transmembrane region" description="Helical" evidence="7">
    <location>
        <begin position="169"/>
        <end position="188"/>
    </location>
</feature>
<dbReference type="GO" id="GO:0006508">
    <property type="term" value="P:proteolysis"/>
    <property type="evidence" value="ECO:0007669"/>
    <property type="project" value="UniProtKB-KW"/>
</dbReference>
<organism evidence="9 10">
    <name type="scientific">Marixanthomonas spongiae</name>
    <dbReference type="NCBI Taxonomy" id="2174845"/>
    <lineage>
        <taxon>Bacteria</taxon>
        <taxon>Pseudomonadati</taxon>
        <taxon>Bacteroidota</taxon>
        <taxon>Flavobacteriia</taxon>
        <taxon>Flavobacteriales</taxon>
        <taxon>Flavobacteriaceae</taxon>
        <taxon>Marixanthomonas</taxon>
    </lineage>
</organism>
<accession>A0A2U0I3W2</accession>
<dbReference type="OrthoDB" id="9813074at2"/>
<keyword evidence="10" id="KW-1185">Reference proteome</keyword>
<sequence length="216" mass="24181">MPQLHIATIIIIAANVIVSLKGFNDFSFFEKYKFNIAGIRRGEQLRMLTSGFLHVDWAHLFFNMFTLFFFANVVISSVGTVKFILIYLASLIVGNLLSFFFHKDEYYYSAVGASGAVTGVLYSAILFYPDMGLYLFFIPIAIPAWIFGILYLLYSIYGMKSRLGNIGHDAHFGGAIAGYVLTIAFAPILLQTQLWIVAVLAIPIILLFVLHKLGKI</sequence>
<dbReference type="GO" id="GO:0004252">
    <property type="term" value="F:serine-type endopeptidase activity"/>
    <property type="evidence" value="ECO:0007669"/>
    <property type="project" value="InterPro"/>
</dbReference>
<evidence type="ECO:0000256" key="7">
    <source>
        <dbReference type="SAM" id="Phobius"/>
    </source>
</evidence>
<dbReference type="InterPro" id="IPR022764">
    <property type="entry name" value="Peptidase_S54_rhomboid_dom"/>
</dbReference>
<comment type="similarity">
    <text evidence="2">Belongs to the peptidase S54 family.</text>
</comment>
<feature type="domain" description="Peptidase S54 rhomboid" evidence="8">
    <location>
        <begin position="42"/>
        <end position="185"/>
    </location>
</feature>
<keyword evidence="3 7" id="KW-0812">Transmembrane</keyword>
<feature type="transmembrane region" description="Helical" evidence="7">
    <location>
        <begin position="134"/>
        <end position="157"/>
    </location>
</feature>
<proteinExistence type="inferred from homology"/>
<dbReference type="Proteomes" id="UP000245962">
    <property type="component" value="Unassembled WGS sequence"/>
</dbReference>
<evidence type="ECO:0000256" key="1">
    <source>
        <dbReference type="ARBA" id="ARBA00004141"/>
    </source>
</evidence>
<feature type="transmembrane region" description="Helical" evidence="7">
    <location>
        <begin position="194"/>
        <end position="213"/>
    </location>
</feature>
<comment type="subcellular location">
    <subcellularLocation>
        <location evidence="1">Membrane</location>
        <topology evidence="1">Multi-pass membrane protein</topology>
    </subcellularLocation>
</comment>
<dbReference type="PANTHER" id="PTHR43731:SF14">
    <property type="entry name" value="PRESENILIN-ASSOCIATED RHOMBOID-LIKE PROTEIN, MITOCHONDRIAL"/>
    <property type="match status" value="1"/>
</dbReference>
<keyword evidence="9" id="KW-0645">Protease</keyword>
<name>A0A2U0I3W2_9FLAO</name>
<feature type="transmembrane region" description="Helical" evidence="7">
    <location>
        <begin position="45"/>
        <end position="71"/>
    </location>
</feature>
<evidence type="ECO:0000256" key="6">
    <source>
        <dbReference type="ARBA" id="ARBA00023136"/>
    </source>
</evidence>
<comment type="caution">
    <text evidence="9">The sequence shown here is derived from an EMBL/GenBank/DDBJ whole genome shotgun (WGS) entry which is preliminary data.</text>
</comment>
<dbReference type="AlphaFoldDB" id="A0A2U0I3W2"/>
<dbReference type="EMBL" id="QEHR01000003">
    <property type="protein sequence ID" value="PVW15778.1"/>
    <property type="molecule type" value="Genomic_DNA"/>
</dbReference>
<feature type="transmembrane region" description="Helical" evidence="7">
    <location>
        <begin position="106"/>
        <end position="128"/>
    </location>
</feature>
<dbReference type="GO" id="GO:0016020">
    <property type="term" value="C:membrane"/>
    <property type="evidence" value="ECO:0007669"/>
    <property type="project" value="UniProtKB-SubCell"/>
</dbReference>
<dbReference type="PANTHER" id="PTHR43731">
    <property type="entry name" value="RHOMBOID PROTEASE"/>
    <property type="match status" value="1"/>
</dbReference>
<reference evidence="9 10" key="1">
    <citation type="submission" date="2018-04" db="EMBL/GenBank/DDBJ databases">
        <title>Marixanthomonas spongiae HN-E44 sp. nov., isolated from a marine sponge.</title>
        <authorList>
            <person name="Luo L."/>
            <person name="Zhuang L."/>
        </authorList>
    </citation>
    <scope>NUCLEOTIDE SEQUENCE [LARGE SCALE GENOMIC DNA]</scope>
    <source>
        <strain evidence="9 10">HN-E44</strain>
    </source>
</reference>
<evidence type="ECO:0000259" key="8">
    <source>
        <dbReference type="Pfam" id="PF01694"/>
    </source>
</evidence>
<evidence type="ECO:0000256" key="5">
    <source>
        <dbReference type="ARBA" id="ARBA00022989"/>
    </source>
</evidence>
<dbReference type="SUPFAM" id="SSF144091">
    <property type="entry name" value="Rhomboid-like"/>
    <property type="match status" value="1"/>
</dbReference>
<evidence type="ECO:0000256" key="2">
    <source>
        <dbReference type="ARBA" id="ARBA00009045"/>
    </source>
</evidence>
<evidence type="ECO:0000256" key="3">
    <source>
        <dbReference type="ARBA" id="ARBA00022692"/>
    </source>
</evidence>
<evidence type="ECO:0000313" key="9">
    <source>
        <dbReference type="EMBL" id="PVW15778.1"/>
    </source>
</evidence>
<keyword evidence="6 7" id="KW-0472">Membrane</keyword>
<dbReference type="InterPro" id="IPR050925">
    <property type="entry name" value="Rhomboid_protease_S54"/>
</dbReference>
<feature type="transmembrane region" description="Helical" evidence="7">
    <location>
        <begin position="83"/>
        <end position="101"/>
    </location>
</feature>
<evidence type="ECO:0000256" key="4">
    <source>
        <dbReference type="ARBA" id="ARBA00022801"/>
    </source>
</evidence>
<keyword evidence="5 7" id="KW-1133">Transmembrane helix</keyword>
<keyword evidence="4" id="KW-0378">Hydrolase</keyword>
<dbReference type="Gene3D" id="1.20.1540.10">
    <property type="entry name" value="Rhomboid-like"/>
    <property type="match status" value="1"/>
</dbReference>
<protein>
    <submittedName>
        <fullName evidence="9">Rhomboid family intramembrane serine protease</fullName>
    </submittedName>
</protein>
<evidence type="ECO:0000313" key="10">
    <source>
        <dbReference type="Proteomes" id="UP000245962"/>
    </source>
</evidence>
<gene>
    <name evidence="9" type="ORF">DDV96_05785</name>
</gene>
<dbReference type="Pfam" id="PF01694">
    <property type="entry name" value="Rhomboid"/>
    <property type="match status" value="1"/>
</dbReference>